<comment type="caution">
    <text evidence="4">The sequence shown here is derived from an EMBL/GenBank/DDBJ whole genome shotgun (WGS) entry which is preliminary data.</text>
</comment>
<keyword evidence="5" id="KW-1185">Reference proteome</keyword>
<dbReference type="SUPFAM" id="SSF50630">
    <property type="entry name" value="Acid proteases"/>
    <property type="match status" value="2"/>
</dbReference>
<dbReference type="Pfam" id="PF13650">
    <property type="entry name" value="Asp_protease_2"/>
    <property type="match status" value="2"/>
</dbReference>
<gene>
    <name evidence="4" type="ORF">FMM06_02770</name>
</gene>
<feature type="signal peptide" evidence="2">
    <location>
        <begin position="1"/>
        <end position="20"/>
    </location>
</feature>
<dbReference type="RefSeq" id="WP_143554686.1">
    <property type="nucleotide sequence ID" value="NZ_VJWA01000001.1"/>
</dbReference>
<feature type="domain" description="Peptidase A2" evidence="3">
    <location>
        <begin position="59"/>
        <end position="72"/>
    </location>
</feature>
<accession>A0A552UG25</accession>
<dbReference type="InterPro" id="IPR034122">
    <property type="entry name" value="Retropepsin-like_bacterial"/>
</dbReference>
<proteinExistence type="predicted"/>
<evidence type="ECO:0000256" key="2">
    <source>
        <dbReference type="SAM" id="SignalP"/>
    </source>
</evidence>
<organism evidence="4 5">
    <name type="scientific">Glacieibacterium frigidum</name>
    <dbReference type="NCBI Taxonomy" id="2593303"/>
    <lineage>
        <taxon>Bacteria</taxon>
        <taxon>Pseudomonadati</taxon>
        <taxon>Pseudomonadota</taxon>
        <taxon>Alphaproteobacteria</taxon>
        <taxon>Sphingomonadales</taxon>
        <taxon>Sphingosinicellaceae</taxon>
        <taxon>Glacieibacterium</taxon>
    </lineage>
</organism>
<dbReference type="AlphaFoldDB" id="A0A552UG25"/>
<dbReference type="InterPro" id="IPR001995">
    <property type="entry name" value="Peptidase_A2_cat"/>
</dbReference>
<dbReference type="Proteomes" id="UP000317894">
    <property type="component" value="Unassembled WGS sequence"/>
</dbReference>
<evidence type="ECO:0000313" key="5">
    <source>
        <dbReference type="Proteomes" id="UP000317894"/>
    </source>
</evidence>
<dbReference type="GO" id="GO:0004190">
    <property type="term" value="F:aspartic-type endopeptidase activity"/>
    <property type="evidence" value="ECO:0007669"/>
    <property type="project" value="InterPro"/>
</dbReference>
<reference evidence="4 5" key="1">
    <citation type="submission" date="2019-07" db="EMBL/GenBank/DDBJ databases">
        <title>Novel species isolated from glacier.</title>
        <authorList>
            <person name="Liu Q."/>
            <person name="Xin Y.-H."/>
        </authorList>
    </citation>
    <scope>NUCLEOTIDE SEQUENCE [LARGE SCALE GENOMIC DNA]</scope>
    <source>
        <strain evidence="4 5">LB1R16</strain>
    </source>
</reference>
<dbReference type="Gene3D" id="2.40.70.10">
    <property type="entry name" value="Acid Proteases"/>
    <property type="match status" value="2"/>
</dbReference>
<dbReference type="CDD" id="cd05483">
    <property type="entry name" value="retropepsin_like_bacteria"/>
    <property type="match status" value="1"/>
</dbReference>
<feature type="chain" id="PRO_5021981138" description="Peptidase A2 domain-containing protein" evidence="2">
    <location>
        <begin position="21"/>
        <end position="303"/>
    </location>
</feature>
<protein>
    <recommendedName>
        <fullName evidence="3">Peptidase A2 domain-containing protein</fullName>
    </recommendedName>
</protein>
<name>A0A552UG25_9SPHN</name>
<sequence length="303" mass="31620">MISLAVAAAAALLATPPVVAPIPPATLDDSLEVTGEGLAARQIRSRMLVSVGIDGKGPYRFLVDSGADRTVVGSGLARDLGLAPAGSAVLQSVAGSSRVDTVTVGTLTLGRSSIDGIVAPALAEADLGAQGIVGIDALADQRLMFDFDARTVTVQDTRVRTRFDPDEIIVTARRRKGQLILTQASAGSVPIAAIVDTGAELTMGNMALRARVFAGRSAPVATPITLVSVTGASIEASLVTLPQIRLGGVILQDVQVAFVDAPPFALFGLDRKPAILLGTDLLQAFRRVSLDFRHRKIRFVLRR</sequence>
<dbReference type="PROSITE" id="PS00141">
    <property type="entry name" value="ASP_PROTEASE"/>
    <property type="match status" value="2"/>
</dbReference>
<evidence type="ECO:0000256" key="1">
    <source>
        <dbReference type="ARBA" id="ARBA00022801"/>
    </source>
</evidence>
<dbReference type="PROSITE" id="PS50175">
    <property type="entry name" value="ASP_PROT_RETROV"/>
    <property type="match status" value="1"/>
</dbReference>
<evidence type="ECO:0000313" key="4">
    <source>
        <dbReference type="EMBL" id="TRW17141.1"/>
    </source>
</evidence>
<evidence type="ECO:0000259" key="3">
    <source>
        <dbReference type="PROSITE" id="PS50175"/>
    </source>
</evidence>
<keyword evidence="2" id="KW-0732">Signal</keyword>
<dbReference type="GO" id="GO:0006508">
    <property type="term" value="P:proteolysis"/>
    <property type="evidence" value="ECO:0007669"/>
    <property type="project" value="InterPro"/>
</dbReference>
<keyword evidence="1" id="KW-0378">Hydrolase</keyword>
<dbReference type="EMBL" id="VJWA01000001">
    <property type="protein sequence ID" value="TRW17141.1"/>
    <property type="molecule type" value="Genomic_DNA"/>
</dbReference>
<dbReference type="InterPro" id="IPR001969">
    <property type="entry name" value="Aspartic_peptidase_AS"/>
</dbReference>
<dbReference type="InterPro" id="IPR021109">
    <property type="entry name" value="Peptidase_aspartic_dom_sf"/>
</dbReference>
<dbReference type="OrthoDB" id="107347at2"/>